<accession>A0ABD1BMC4</accession>
<evidence type="ECO:0000256" key="1">
    <source>
        <dbReference type="ARBA" id="ARBA00001974"/>
    </source>
</evidence>
<dbReference type="SUPFAM" id="SSF55103">
    <property type="entry name" value="FAD-linked oxidases, C-terminal domain"/>
    <property type="match status" value="1"/>
</dbReference>
<protein>
    <recommendedName>
        <fullName evidence="3">cytokinin dehydrogenase</fullName>
        <ecNumber evidence="3">1.5.99.12</ecNumber>
    </recommendedName>
</protein>
<dbReference type="InterPro" id="IPR016170">
    <property type="entry name" value="Cytok_DH_C_sf"/>
</dbReference>
<dbReference type="InterPro" id="IPR016164">
    <property type="entry name" value="FAD-linked_Oxase-like_C"/>
</dbReference>
<dbReference type="SUPFAM" id="SSF56176">
    <property type="entry name" value="FAD-binding/transporter-associated domain-like"/>
    <property type="match status" value="1"/>
</dbReference>
<dbReference type="Gene3D" id="3.40.462.10">
    <property type="entry name" value="FAD-linked oxidases, C-terminal domain"/>
    <property type="match status" value="1"/>
</dbReference>
<evidence type="ECO:0000313" key="10">
    <source>
        <dbReference type="EMBL" id="KAL1218340.1"/>
    </source>
</evidence>
<dbReference type="InterPro" id="IPR050432">
    <property type="entry name" value="FAD-linked_Oxidoreductases_BP"/>
</dbReference>
<reference evidence="10 11" key="1">
    <citation type="submission" date="2024-04" db="EMBL/GenBank/DDBJ databases">
        <title>Genome assembly C_amara_ONT_v2.</title>
        <authorList>
            <person name="Yant L."/>
            <person name="Moore C."/>
            <person name="Slenker M."/>
        </authorList>
    </citation>
    <scope>NUCLEOTIDE SEQUENCE [LARGE SCALE GENOMIC DNA]</scope>
    <source>
        <tissue evidence="10">Leaf</tissue>
    </source>
</reference>
<dbReference type="AlphaFoldDB" id="A0ABD1BMC4"/>
<dbReference type="PROSITE" id="PS51387">
    <property type="entry name" value="FAD_PCMH"/>
    <property type="match status" value="1"/>
</dbReference>
<evidence type="ECO:0000256" key="3">
    <source>
        <dbReference type="ARBA" id="ARBA00011928"/>
    </source>
</evidence>
<dbReference type="InterPro" id="IPR016169">
    <property type="entry name" value="FAD-bd_PCMH_sub2"/>
</dbReference>
<comment type="caution">
    <text evidence="10">The sequence shown here is derived from an EMBL/GenBank/DDBJ whole genome shotgun (WGS) entry which is preliminary data.</text>
</comment>
<name>A0ABD1BMC4_CARAN</name>
<evidence type="ECO:0000313" key="11">
    <source>
        <dbReference type="Proteomes" id="UP001558713"/>
    </source>
</evidence>
<comment type="cofactor">
    <cofactor evidence="1">
        <name>FAD</name>
        <dbReference type="ChEBI" id="CHEBI:57692"/>
    </cofactor>
</comment>
<feature type="signal peptide" evidence="8">
    <location>
        <begin position="1"/>
        <end position="24"/>
    </location>
</feature>
<dbReference type="Gene3D" id="3.30.465.10">
    <property type="match status" value="1"/>
</dbReference>
<keyword evidence="4" id="KW-0285">Flavoprotein</keyword>
<keyword evidence="6" id="KW-0560">Oxidoreductase</keyword>
<keyword evidence="11" id="KW-1185">Reference proteome</keyword>
<gene>
    <name evidence="10" type="ORF">V5N11_028051</name>
</gene>
<dbReference type="Gene3D" id="3.30.43.10">
    <property type="entry name" value="Uridine Diphospho-n-acetylenolpyruvylglucosamine Reductase, domain 2"/>
    <property type="match status" value="1"/>
</dbReference>
<keyword evidence="5" id="KW-0274">FAD</keyword>
<evidence type="ECO:0000256" key="5">
    <source>
        <dbReference type="ARBA" id="ARBA00022827"/>
    </source>
</evidence>
<proteinExistence type="inferred from homology"/>
<evidence type="ECO:0000256" key="6">
    <source>
        <dbReference type="ARBA" id="ARBA00023002"/>
    </source>
</evidence>
<sequence>MANIFLRITLITVLICLLSSFTKSSENIKIVLPKFLNLTLSTDPSTISAASHDFGNITTITPGGVLCPSSPAEISRLLRYANSNGKRIFQVAARGKGHSLNGQASVSGGVIINMTCLAGVVVSEDKKYADVAAGTLWVNVVKQTTEKGVSPVTFTDYLHVTVGGTLSNAGIGGMVFRHGPLISNVLELDVITGKGEMLTCSPQLNSDLFYGALGGLGQFGIITRARIVLDHAPKRAKWFQTLYSDFTVFTKDQELLISMASDIGVDYLEGQIMLSNGILDTSFFPPSDQSKVADLVKKHGIIYVLEGAKYYDDHTLPTIGKAVDKLTKTLSYLPGFISIHDVPYFDLLDRVHAGENRLRSLGLWEVPHPWLNLYVPKSRILDFHNGVIRDILFKQKTTSGVALLYPTNRDKWNDRMSAMIPDEEDVVYIIGILQSANPQTLLEVESVNDKMIRFCKDSGIKIKQYLMHYTKKEEWVEHFGPKWADFSKRKDMFDPMKLLAPGQDIF</sequence>
<feature type="domain" description="FAD-binding PCMH-type" evidence="9">
    <location>
        <begin position="58"/>
        <end position="232"/>
    </location>
</feature>
<keyword evidence="8" id="KW-0732">Signal</keyword>
<comment type="similarity">
    <text evidence="2">Belongs to the oxygen-dependent FAD-linked oxidoreductase family.</text>
</comment>
<evidence type="ECO:0000256" key="4">
    <source>
        <dbReference type="ARBA" id="ARBA00022630"/>
    </source>
</evidence>
<comment type="catalytic activity">
    <reaction evidence="7">
        <text>N(6)-dimethylallyladenine + A + H2O = 3-methyl-2-butenal + adenine + AH2</text>
        <dbReference type="Rhea" id="RHEA:13625"/>
        <dbReference type="ChEBI" id="CHEBI:13193"/>
        <dbReference type="ChEBI" id="CHEBI:15377"/>
        <dbReference type="ChEBI" id="CHEBI:15825"/>
        <dbReference type="ChEBI" id="CHEBI:16708"/>
        <dbReference type="ChEBI" id="CHEBI:17499"/>
        <dbReference type="ChEBI" id="CHEBI:17660"/>
        <dbReference type="EC" id="1.5.99.12"/>
    </reaction>
</comment>
<evidence type="ECO:0000256" key="2">
    <source>
        <dbReference type="ARBA" id="ARBA00005466"/>
    </source>
</evidence>
<dbReference type="EC" id="1.5.99.12" evidence="3"/>
<dbReference type="EMBL" id="JBANAX010000214">
    <property type="protein sequence ID" value="KAL1218340.1"/>
    <property type="molecule type" value="Genomic_DNA"/>
</dbReference>
<dbReference type="InterPro" id="IPR036318">
    <property type="entry name" value="FAD-bd_PCMH-like_sf"/>
</dbReference>
<evidence type="ECO:0000256" key="8">
    <source>
        <dbReference type="SAM" id="SignalP"/>
    </source>
</evidence>
<organism evidence="10 11">
    <name type="scientific">Cardamine amara subsp. amara</name>
    <dbReference type="NCBI Taxonomy" id="228776"/>
    <lineage>
        <taxon>Eukaryota</taxon>
        <taxon>Viridiplantae</taxon>
        <taxon>Streptophyta</taxon>
        <taxon>Embryophyta</taxon>
        <taxon>Tracheophyta</taxon>
        <taxon>Spermatophyta</taxon>
        <taxon>Magnoliopsida</taxon>
        <taxon>eudicotyledons</taxon>
        <taxon>Gunneridae</taxon>
        <taxon>Pentapetalae</taxon>
        <taxon>rosids</taxon>
        <taxon>malvids</taxon>
        <taxon>Brassicales</taxon>
        <taxon>Brassicaceae</taxon>
        <taxon>Cardamineae</taxon>
        <taxon>Cardamine</taxon>
    </lineage>
</organism>
<dbReference type="GO" id="GO:0019139">
    <property type="term" value="F:cytokinin dehydrogenase activity"/>
    <property type="evidence" value="ECO:0007669"/>
    <property type="project" value="UniProtKB-EC"/>
</dbReference>
<dbReference type="InterPro" id="IPR006094">
    <property type="entry name" value="Oxid_FAD_bind_N"/>
</dbReference>
<feature type="chain" id="PRO_5044837376" description="cytokinin dehydrogenase" evidence="8">
    <location>
        <begin position="25"/>
        <end position="506"/>
    </location>
</feature>
<dbReference type="InterPro" id="IPR015345">
    <property type="entry name" value="Cytokinin_DH_FAD/cytokin-bd"/>
</dbReference>
<dbReference type="Proteomes" id="UP001558713">
    <property type="component" value="Unassembled WGS sequence"/>
</dbReference>
<dbReference type="InterPro" id="IPR016167">
    <property type="entry name" value="FAD-bd_PCMH_sub1"/>
</dbReference>
<dbReference type="Pfam" id="PF01565">
    <property type="entry name" value="FAD_binding_4"/>
    <property type="match status" value="1"/>
</dbReference>
<dbReference type="PANTHER" id="PTHR13878:SF108">
    <property type="entry name" value="CYTOKININ DEHYDROGENASE 2"/>
    <property type="match status" value="1"/>
</dbReference>
<dbReference type="PANTHER" id="PTHR13878">
    <property type="entry name" value="GULONOLACTONE OXIDASE"/>
    <property type="match status" value="1"/>
</dbReference>
<dbReference type="InterPro" id="IPR016166">
    <property type="entry name" value="FAD-bd_PCMH"/>
</dbReference>
<evidence type="ECO:0000259" key="9">
    <source>
        <dbReference type="PROSITE" id="PS51387"/>
    </source>
</evidence>
<dbReference type="Pfam" id="PF09265">
    <property type="entry name" value="Cytokin-bind"/>
    <property type="match status" value="1"/>
</dbReference>
<evidence type="ECO:0000256" key="7">
    <source>
        <dbReference type="ARBA" id="ARBA00048224"/>
    </source>
</evidence>